<feature type="compositionally biased region" description="Pro residues" evidence="2">
    <location>
        <begin position="83"/>
        <end position="96"/>
    </location>
</feature>
<keyword evidence="4" id="KW-1185">Reference proteome</keyword>
<reference evidence="3 4" key="1">
    <citation type="submission" date="2018-04" db="EMBL/GenBank/DDBJ databases">
        <authorList>
            <person name="Zhang X."/>
            <person name="Yuan J."/>
            <person name="Li F."/>
            <person name="Xiang J."/>
        </authorList>
    </citation>
    <scope>NUCLEOTIDE SEQUENCE [LARGE SCALE GENOMIC DNA]</scope>
    <source>
        <tissue evidence="3">Muscle</tissue>
    </source>
</reference>
<comment type="caution">
    <text evidence="3">The sequence shown here is derived from an EMBL/GenBank/DDBJ whole genome shotgun (WGS) entry which is preliminary data.</text>
</comment>
<feature type="compositionally biased region" description="Basic residues" evidence="2">
    <location>
        <begin position="66"/>
        <end position="82"/>
    </location>
</feature>
<name>A0A423U651_PENVA</name>
<evidence type="ECO:0000256" key="1">
    <source>
        <dbReference type="ARBA" id="ARBA00022581"/>
    </source>
</evidence>
<feature type="region of interest" description="Disordered" evidence="2">
    <location>
        <begin position="1508"/>
        <end position="1607"/>
    </location>
</feature>
<feature type="region of interest" description="Disordered" evidence="2">
    <location>
        <begin position="418"/>
        <end position="463"/>
    </location>
</feature>
<feature type="region of interest" description="Disordered" evidence="2">
    <location>
        <begin position="476"/>
        <end position="500"/>
    </location>
</feature>
<feature type="compositionally biased region" description="Low complexity" evidence="2">
    <location>
        <begin position="277"/>
        <end position="286"/>
    </location>
</feature>
<feature type="region of interest" description="Disordered" evidence="2">
    <location>
        <begin position="211"/>
        <end position="255"/>
    </location>
</feature>
<gene>
    <name evidence="3" type="ORF">C7M84_022631</name>
</gene>
<keyword evidence="1" id="KW-0945">Host-virus interaction</keyword>
<feature type="non-terminal residue" evidence="3">
    <location>
        <position position="1664"/>
    </location>
</feature>
<sequence>MSRMVCPSSEVHQKFTFLTQAESAVCPTDQPASIQPVSVPLWKAQCSRLVDHLLGFLFRVYSAPSRAHRPPPGRPPRAHRPPPGRPPSGHRPPPVASPSSSGSQDRPSWAFLLFGFTDRLSPGRPPRFIHDASWSCSQVFLHLLGRPPFLLTQNRLLGVLSSGSTANRFSWASPPVRAPQDRLLGVLPRAHSHRLASWASSWGSQTASWASFPPVGSQTPPGASSSGLTDRASPRCSVPPPLSHQTASRGVLPRAHRPPLSGVLLALTSYRLSLGRPPLAHRQQLPPRRPPRGPTDRLLGVPSSGLTGPPSWASLLRAALLTRPPLARLLGLQTASSGLHRPLLGSFPSPARAHRHRLSGVLLGLTDRLLGVLLGLTDRLLGVLLGPVQTASWAPPRGPQTASWDVLTDRLPGAPRTHRRLLGLTDHRLPHRPPPGRPSRAHRPLSGRPPRAHRPPPGRPPRAHRRLLRAFLLGLNRPPPGRPPGAHRTASWASSSGSTDRLLTELPERIERGVHQQQATKDTKGPYPGAIAPPWETLTDTSLTGASSSGSQTALLGVPLGAHRPTSGPFLLGPQDRLLGPGALLGATSQTASWGSTDTPGASLLGGLFTGPPHWASSRPHSTASLGVPSYGLTRDRPLASSFGAHRTASWCVPILGPIRPPLLGRHPPRALHRPPPWAVINLGIKQTASWAATRPSWGLHRPPPLGVPPRAHRTAILGRGPPAGAQTAPERRVLLGASQNCHDWAVPPRAHRPPPCASSSGSDRPGARRVPSSSGSQTASWRPPRAHRPPPGRPPRVTDASWASSSALTDRPPGATQTPPGPSSWGSQTAFPGRPPRAHNRLLGVLLGSQTASWASSSGFTDRHLGRPLLWAQTASWASSWGSQTDLLGSSSGGSQTASWLLLGTDRLLGVLLGLTDRLLGVLLGLTDRLLGLTDHLLGVLLGLTQTDRLLGRPPRAHRPPPGRPPRVTDRLLARTASCVLLGAHRPPPGSSLTPGRLLGLTDRLLGLTPVLLGSQSASWASSSGSQTASWAVLLGPSQTASWASSSAHRPPPGSSRAHRPLLGVLLGLTDRLLGASLGASSVLLGLTDRLLGVLLTGGLTDRLLGVLLGSQTAQTASWASSSGSQTASWASSSGSQTASWASQTASWAFSWGSQTASWASSWGSTDRLLGPLGLTEPPPGVLLLTDPSWAPLGSQTASWASSWGSQTASWASSSGSQTASFPLGAPPRAHRPPPGRPPLGSQTRLLGSSSGSQPLPDLTDRLLGVLLWAPTTGLPWAQDPSSGSQTASWAAPPGLTDRLWASSFGLTDRLPGRPPRAHRPPPGRTDASWASSDRLLGLTDRLLGVLLGLTDRLLGTAPPAFSSGLTDRLLGVLLGSQTASWASSSGSQTPPDVLPGHRLGLTDHLLGFLLGLTDRLLGVLLLTDPLGVLLGAHRPPLGSFLGLTDLLLGLTDRLLGVLLGLTDRLLGVLLSQTASCVLLGLTDRLLGVSPRGSQTASWALLQTASWAHRPPPGRPRAHRPPPGRTSWGSQTTSWASSWGSQTASWASSSGSQTASWRSSSGHRLTTGRPPRAHRPLLGLTDRLLGAPDRPPGAHRPPPGRPPPGAHKTLLGLTDRLLGLITASWGSPDRLLGVLLGLTETALLGLTDRLLGVLLGLTDRLLG</sequence>
<feature type="compositionally biased region" description="Polar residues" evidence="2">
    <location>
        <begin position="491"/>
        <end position="500"/>
    </location>
</feature>
<reference evidence="3 4" key="2">
    <citation type="submission" date="2019-01" db="EMBL/GenBank/DDBJ databases">
        <title>The decoding of complex shrimp genome reveals the adaptation for benthos swimmer, frequently molting mechanism and breeding impact on genome.</title>
        <authorList>
            <person name="Sun Y."/>
            <person name="Gao Y."/>
            <person name="Yu Y."/>
        </authorList>
    </citation>
    <scope>NUCLEOTIDE SEQUENCE [LARGE SCALE GENOMIC DNA]</scope>
    <source>
        <tissue evidence="3">Muscle</tissue>
    </source>
</reference>
<feature type="region of interest" description="Disordered" evidence="2">
    <location>
        <begin position="277"/>
        <end position="304"/>
    </location>
</feature>
<dbReference type="PANTHER" id="PTHR13037:SF24">
    <property type="entry name" value="POLYCOMB PROTEIN PCL-RELATED"/>
    <property type="match status" value="1"/>
</dbReference>
<evidence type="ECO:0000256" key="2">
    <source>
        <dbReference type="SAM" id="MobiDB-lite"/>
    </source>
</evidence>
<feature type="compositionally biased region" description="Polar residues" evidence="2">
    <location>
        <begin position="216"/>
        <end position="228"/>
    </location>
</feature>
<feature type="compositionally biased region" description="Low complexity" evidence="2">
    <location>
        <begin position="1526"/>
        <end position="1563"/>
    </location>
</feature>
<feature type="region of interest" description="Disordered" evidence="2">
    <location>
        <begin position="1211"/>
        <end position="1255"/>
    </location>
</feature>
<evidence type="ECO:0000313" key="3">
    <source>
        <dbReference type="EMBL" id="ROT84181.1"/>
    </source>
</evidence>
<feature type="compositionally biased region" description="Polar residues" evidence="2">
    <location>
        <begin position="772"/>
        <end position="781"/>
    </location>
</feature>
<organism evidence="3 4">
    <name type="scientific">Penaeus vannamei</name>
    <name type="common">Whiteleg shrimp</name>
    <name type="synonym">Litopenaeus vannamei</name>
    <dbReference type="NCBI Taxonomy" id="6689"/>
    <lineage>
        <taxon>Eukaryota</taxon>
        <taxon>Metazoa</taxon>
        <taxon>Ecdysozoa</taxon>
        <taxon>Arthropoda</taxon>
        <taxon>Crustacea</taxon>
        <taxon>Multicrustacea</taxon>
        <taxon>Malacostraca</taxon>
        <taxon>Eumalacostraca</taxon>
        <taxon>Eucarida</taxon>
        <taxon>Decapoda</taxon>
        <taxon>Dendrobranchiata</taxon>
        <taxon>Penaeoidea</taxon>
        <taxon>Penaeidae</taxon>
        <taxon>Penaeus</taxon>
    </lineage>
</organism>
<accession>A0A423U651</accession>
<feature type="compositionally biased region" description="Pro residues" evidence="2">
    <location>
        <begin position="1590"/>
        <end position="1606"/>
    </location>
</feature>
<dbReference type="PANTHER" id="PTHR13037">
    <property type="entry name" value="FORMIN"/>
    <property type="match status" value="1"/>
</dbReference>
<dbReference type="Proteomes" id="UP000283509">
    <property type="component" value="Unassembled WGS sequence"/>
</dbReference>
<feature type="compositionally biased region" description="Low complexity" evidence="2">
    <location>
        <begin position="1211"/>
        <end position="1229"/>
    </location>
</feature>
<feature type="compositionally biased region" description="Basic residues" evidence="2">
    <location>
        <begin position="439"/>
        <end position="463"/>
    </location>
</feature>
<feature type="region of interest" description="Disordered" evidence="2">
    <location>
        <begin position="745"/>
        <end position="838"/>
    </location>
</feature>
<dbReference type="EMBL" id="QCYY01000585">
    <property type="protein sequence ID" value="ROT84181.1"/>
    <property type="molecule type" value="Genomic_DNA"/>
</dbReference>
<protein>
    <submittedName>
        <fullName evidence="3">Uncharacterized protein</fullName>
    </submittedName>
</protein>
<proteinExistence type="predicted"/>
<evidence type="ECO:0000313" key="4">
    <source>
        <dbReference type="Proteomes" id="UP000283509"/>
    </source>
</evidence>
<feature type="region of interest" description="Disordered" evidence="2">
    <location>
        <begin position="65"/>
        <end position="105"/>
    </location>
</feature>
<feature type="region of interest" description="Disordered" evidence="2">
    <location>
        <begin position="1308"/>
        <end position="1332"/>
    </location>
</feature>